<reference evidence="1 2" key="1">
    <citation type="submission" date="2020-10" db="EMBL/GenBank/DDBJ databases">
        <title>Trueperella pecoris sp. nov. isolated from bovine and porcine specimens.</title>
        <authorList>
            <person name="Schoenecker L."/>
            <person name="Schnydrig P."/>
            <person name="Brodard I."/>
            <person name="Thomann A."/>
            <person name="Hemphill A."/>
            <person name="Rodriguez-Campos S."/>
            <person name="Perreten V."/>
            <person name="Jores J."/>
            <person name="Kittl S."/>
        </authorList>
    </citation>
    <scope>NUCLEOTIDE SEQUENCE [LARGE SCALE GENOMIC DNA]</scope>
    <source>
        <strain evidence="1 2">19OD0592</strain>
    </source>
</reference>
<name>A0A7M1R1I2_9ACTO</name>
<accession>A0A7M1R1I2</accession>
<evidence type="ECO:0000313" key="1">
    <source>
        <dbReference type="EMBL" id="QOR47981.1"/>
    </source>
</evidence>
<evidence type="ECO:0000313" key="2">
    <source>
        <dbReference type="Proteomes" id="UP000594961"/>
    </source>
</evidence>
<protein>
    <recommendedName>
        <fullName evidence="3">Orotate phosphoribosyltransferase</fullName>
    </recommendedName>
</protein>
<sequence length="145" mass="14404">METNDAPKAALAAHIVALGGPAHLMAAALHRDAAPLLGHAMLDLLEEAGLGPDDVDAVGGEGPLALAIATAILHAAASRGQHLDAFSKIDKLAGPPVAGRRVIVVGTDGNQASCVSTLEAAGARVEGVAVVVGDTPLSLFRTGDL</sequence>
<dbReference type="AlphaFoldDB" id="A0A7M1R1I2"/>
<evidence type="ECO:0008006" key="3">
    <source>
        <dbReference type="Google" id="ProtNLM"/>
    </source>
</evidence>
<dbReference type="Proteomes" id="UP000594961">
    <property type="component" value="Chromosome"/>
</dbReference>
<gene>
    <name evidence="1" type="ORF">INS90_01355</name>
</gene>
<dbReference type="RefSeq" id="WP_197553857.1">
    <property type="nucleotide sequence ID" value="NZ_CP063212.1"/>
</dbReference>
<dbReference type="EMBL" id="CP063212">
    <property type="protein sequence ID" value="QOR47981.1"/>
    <property type="molecule type" value="Genomic_DNA"/>
</dbReference>
<proteinExistence type="predicted"/>
<organism evidence="1 2">
    <name type="scientific">Trueperella pecoris</name>
    <dbReference type="NCBI Taxonomy" id="2733571"/>
    <lineage>
        <taxon>Bacteria</taxon>
        <taxon>Bacillati</taxon>
        <taxon>Actinomycetota</taxon>
        <taxon>Actinomycetes</taxon>
        <taxon>Actinomycetales</taxon>
        <taxon>Actinomycetaceae</taxon>
        <taxon>Trueperella</taxon>
    </lineage>
</organism>